<protein>
    <submittedName>
        <fullName evidence="1">Uncharacterized protein</fullName>
    </submittedName>
</protein>
<evidence type="ECO:0000313" key="1">
    <source>
        <dbReference type="EMBL" id="RNA39554.1"/>
    </source>
</evidence>
<gene>
    <name evidence="1" type="ORF">BpHYR1_012629</name>
</gene>
<organism evidence="1 2">
    <name type="scientific">Brachionus plicatilis</name>
    <name type="common">Marine rotifer</name>
    <name type="synonym">Brachionus muelleri</name>
    <dbReference type="NCBI Taxonomy" id="10195"/>
    <lineage>
        <taxon>Eukaryota</taxon>
        <taxon>Metazoa</taxon>
        <taxon>Spiralia</taxon>
        <taxon>Gnathifera</taxon>
        <taxon>Rotifera</taxon>
        <taxon>Eurotatoria</taxon>
        <taxon>Monogononta</taxon>
        <taxon>Pseudotrocha</taxon>
        <taxon>Ploima</taxon>
        <taxon>Brachionidae</taxon>
        <taxon>Brachionus</taxon>
    </lineage>
</organism>
<sequence>MVQVWFKREIFEIFWNTLMKNWLSFLFKTTKQKTTSFIICHKGIEDFLKINLVTSIQNFHYSSIIFFENIKNTFSDCGSLKLSGPYNYNTNTFEKKIQLNFTKSVNFNNQK</sequence>
<keyword evidence="2" id="KW-1185">Reference proteome</keyword>
<proteinExistence type="predicted"/>
<comment type="caution">
    <text evidence="1">The sequence shown here is derived from an EMBL/GenBank/DDBJ whole genome shotgun (WGS) entry which is preliminary data.</text>
</comment>
<evidence type="ECO:0000313" key="2">
    <source>
        <dbReference type="Proteomes" id="UP000276133"/>
    </source>
</evidence>
<name>A0A3M7SUR2_BRAPC</name>
<reference evidence="1 2" key="1">
    <citation type="journal article" date="2018" name="Sci. Rep.">
        <title>Genomic signatures of local adaptation to the degree of environmental predictability in rotifers.</title>
        <authorList>
            <person name="Franch-Gras L."/>
            <person name="Hahn C."/>
            <person name="Garcia-Roger E.M."/>
            <person name="Carmona M.J."/>
            <person name="Serra M."/>
            <person name="Gomez A."/>
        </authorList>
    </citation>
    <scope>NUCLEOTIDE SEQUENCE [LARGE SCALE GENOMIC DNA]</scope>
    <source>
        <strain evidence="1">HYR1</strain>
    </source>
</reference>
<accession>A0A3M7SUR2</accession>
<dbReference type="AlphaFoldDB" id="A0A3M7SUR2"/>
<dbReference type="EMBL" id="REGN01000739">
    <property type="protein sequence ID" value="RNA39554.1"/>
    <property type="molecule type" value="Genomic_DNA"/>
</dbReference>
<dbReference type="Proteomes" id="UP000276133">
    <property type="component" value="Unassembled WGS sequence"/>
</dbReference>